<gene>
    <name evidence="5" type="ORF">FH969_12000</name>
</gene>
<dbReference type="InterPro" id="IPR011042">
    <property type="entry name" value="6-blade_b-propeller_TolB-like"/>
</dbReference>
<dbReference type="RefSeq" id="WP_139987394.1">
    <property type="nucleotide sequence ID" value="NZ_VENP01000052.1"/>
</dbReference>
<evidence type="ECO:0000313" key="6">
    <source>
        <dbReference type="Proteomes" id="UP000313849"/>
    </source>
</evidence>
<dbReference type="InterPro" id="IPR029058">
    <property type="entry name" value="AB_hydrolase_fold"/>
</dbReference>
<organism evidence="5 6">
    <name type="scientific">Miniimonas arenae</name>
    <dbReference type="NCBI Taxonomy" id="676201"/>
    <lineage>
        <taxon>Bacteria</taxon>
        <taxon>Bacillati</taxon>
        <taxon>Actinomycetota</taxon>
        <taxon>Actinomycetes</taxon>
        <taxon>Micrococcales</taxon>
        <taxon>Beutenbergiaceae</taxon>
        <taxon>Miniimonas</taxon>
    </lineage>
</organism>
<dbReference type="SUPFAM" id="SSF53474">
    <property type="entry name" value="alpha/beta-Hydrolases"/>
    <property type="match status" value="1"/>
</dbReference>
<accession>A0A5C5B9W0</accession>
<evidence type="ECO:0000256" key="3">
    <source>
        <dbReference type="SAM" id="MobiDB-lite"/>
    </source>
</evidence>
<evidence type="ECO:0000256" key="1">
    <source>
        <dbReference type="ARBA" id="ARBA00022801"/>
    </source>
</evidence>
<dbReference type="Proteomes" id="UP000313849">
    <property type="component" value="Unassembled WGS sequence"/>
</dbReference>
<dbReference type="Gene3D" id="3.40.50.1820">
    <property type="entry name" value="alpha/beta hydrolase"/>
    <property type="match status" value="1"/>
</dbReference>
<dbReference type="Gene3D" id="2.120.10.30">
    <property type="entry name" value="TolB, C-terminal domain"/>
    <property type="match status" value="1"/>
</dbReference>
<dbReference type="InterPro" id="IPR011659">
    <property type="entry name" value="WD40"/>
</dbReference>
<dbReference type="EMBL" id="VENP01000052">
    <property type="protein sequence ID" value="TNU73309.1"/>
    <property type="molecule type" value="Genomic_DNA"/>
</dbReference>
<evidence type="ECO:0000313" key="5">
    <source>
        <dbReference type="EMBL" id="TNU73309.1"/>
    </source>
</evidence>
<dbReference type="OrthoDB" id="262125at2"/>
<keyword evidence="1" id="KW-0378">Hydrolase</keyword>
<protein>
    <submittedName>
        <fullName evidence="5">S9 family peptidase</fullName>
    </submittedName>
</protein>
<comment type="caution">
    <text evidence="5">The sequence shown here is derived from an EMBL/GenBank/DDBJ whole genome shotgun (WGS) entry which is preliminary data.</text>
</comment>
<dbReference type="Pfam" id="PF07676">
    <property type="entry name" value="PD40"/>
    <property type="match status" value="2"/>
</dbReference>
<dbReference type="GO" id="GO:0006508">
    <property type="term" value="P:proteolysis"/>
    <property type="evidence" value="ECO:0007669"/>
    <property type="project" value="InterPro"/>
</dbReference>
<feature type="domain" description="Peptidase S9 prolyl oligopeptidase catalytic" evidence="4">
    <location>
        <begin position="496"/>
        <end position="704"/>
    </location>
</feature>
<keyword evidence="2" id="KW-0720">Serine protease</keyword>
<dbReference type="InterPro" id="IPR001375">
    <property type="entry name" value="Peptidase_S9_cat"/>
</dbReference>
<dbReference type="PANTHER" id="PTHR42776">
    <property type="entry name" value="SERINE PEPTIDASE S9 FAMILY MEMBER"/>
    <property type="match status" value="1"/>
</dbReference>
<feature type="region of interest" description="Disordered" evidence="3">
    <location>
        <begin position="226"/>
        <end position="253"/>
    </location>
</feature>
<dbReference type="Pfam" id="PF00326">
    <property type="entry name" value="Peptidase_S9"/>
    <property type="match status" value="1"/>
</dbReference>
<keyword evidence="2" id="KW-0645">Protease</keyword>
<dbReference type="AlphaFoldDB" id="A0A5C5B9W0"/>
<dbReference type="GO" id="GO:0004252">
    <property type="term" value="F:serine-type endopeptidase activity"/>
    <property type="evidence" value="ECO:0007669"/>
    <property type="project" value="TreeGrafter"/>
</dbReference>
<reference evidence="5 6" key="1">
    <citation type="submission" date="2019-06" db="EMBL/GenBank/DDBJ databases">
        <title>Draft genome sequence of Miniimonas arenae KCTC 19750T isolated from sea sand.</title>
        <authorList>
            <person name="Park S.-J."/>
        </authorList>
    </citation>
    <scope>NUCLEOTIDE SEQUENCE [LARGE SCALE GENOMIC DNA]</scope>
    <source>
        <strain evidence="5 6">KCTC 19750</strain>
    </source>
</reference>
<sequence length="705" mass="75051">MKPEHLALLRVPGRPTVDPTGGYAVAAVARPDLDEDAYRSRLWRFPLSGAPAWPLTAGESDSQPVLSPDGRLLAFLRRVDGRAQLAVLDTRGGEPRVLTAHRLGVEGRPVWSPDSTRLAYVARVPEEGRFSTRDGVGPEAEPARRITRFTYRSDGVGFTIGRPTHIHVLDVPRAARPVEGAPEPVRPLRLTDGELAVIDPVWTPDGAALLALRARADRLGADLVRLALPERGQPDGRPDGQPGDASDDKEAARDGVLVPVRPVVVELPGTLVADAVAFGPDAPDVLHLLVSDLGPDALGFVGTNSALARGRLDGGTLTDVRVLTDPLLDDLAGGTGDGTFQVLPGGADAPVLLRRVRRGRTELVLARPTTAEGAGGGEAVLDVVHPGSITGATALADGRLVASATLVDSPGELLLLEPATLDASAPDGETRLTDLAAPLREIAPVRVPVVVPATSADGEPVHGWLTTPDPAVHGEGPYPTLLLIHGGPYAAYEDTFFDEVQVYTGAGYAVVYGNPRGSAGYGAAHGRAIVEGFGTVDADDVLALLDAAFARHAELDATRVGVLGGSYGGYMTAWLTTRPDARERFRAAIVERGFLDPVSFEGSSDIGWFFGLRYLGEDADRVAAQSPMARIGDVVTPTLVIHSEQDWRCPVEQGQRWFVGLKRRGVEAELLLFPGEGHELSRSGRPTHRRQRFEAILDWWSRYLA</sequence>
<dbReference type="SUPFAM" id="SSF82171">
    <property type="entry name" value="DPP6 N-terminal domain-like"/>
    <property type="match status" value="1"/>
</dbReference>
<proteinExistence type="predicted"/>
<evidence type="ECO:0000256" key="2">
    <source>
        <dbReference type="ARBA" id="ARBA00022825"/>
    </source>
</evidence>
<keyword evidence="6" id="KW-1185">Reference proteome</keyword>
<evidence type="ECO:0000259" key="4">
    <source>
        <dbReference type="Pfam" id="PF00326"/>
    </source>
</evidence>
<dbReference type="PANTHER" id="PTHR42776:SF27">
    <property type="entry name" value="DIPEPTIDYL PEPTIDASE FAMILY MEMBER 6"/>
    <property type="match status" value="1"/>
</dbReference>
<name>A0A5C5B9W0_9MICO</name>